<dbReference type="OrthoDB" id="129343at2"/>
<accession>A0A1H1PXA9</accession>
<protein>
    <submittedName>
        <fullName evidence="1">SnoaL-like polyketide cyclase</fullName>
    </submittedName>
</protein>
<keyword evidence="2" id="KW-1185">Reference proteome</keyword>
<dbReference type="SUPFAM" id="SSF54427">
    <property type="entry name" value="NTF2-like"/>
    <property type="match status" value="1"/>
</dbReference>
<evidence type="ECO:0000313" key="2">
    <source>
        <dbReference type="Proteomes" id="UP000198983"/>
    </source>
</evidence>
<dbReference type="EMBL" id="LT629732">
    <property type="protein sequence ID" value="SDS15764.1"/>
    <property type="molecule type" value="Genomic_DNA"/>
</dbReference>
<name>A0A1H1PXA9_9ACTN</name>
<dbReference type="GO" id="GO:0030638">
    <property type="term" value="P:polyketide metabolic process"/>
    <property type="evidence" value="ECO:0007669"/>
    <property type="project" value="InterPro"/>
</dbReference>
<dbReference type="AlphaFoldDB" id="A0A1H1PXA9"/>
<dbReference type="InterPro" id="IPR032710">
    <property type="entry name" value="NTF2-like_dom_sf"/>
</dbReference>
<organism evidence="1 2">
    <name type="scientific">Actinopolymorpha singaporensis</name>
    <dbReference type="NCBI Taxonomy" id="117157"/>
    <lineage>
        <taxon>Bacteria</taxon>
        <taxon>Bacillati</taxon>
        <taxon>Actinomycetota</taxon>
        <taxon>Actinomycetes</taxon>
        <taxon>Propionibacteriales</taxon>
        <taxon>Actinopolymorphaceae</taxon>
        <taxon>Actinopolymorpha</taxon>
    </lineage>
</organism>
<dbReference type="InterPro" id="IPR009959">
    <property type="entry name" value="Cyclase_SnoaL-like"/>
</dbReference>
<gene>
    <name evidence="1" type="ORF">SAMN04489717_1800</name>
</gene>
<reference evidence="1 2" key="1">
    <citation type="submission" date="2016-10" db="EMBL/GenBank/DDBJ databases">
        <authorList>
            <person name="de Groot N.N."/>
        </authorList>
    </citation>
    <scope>NUCLEOTIDE SEQUENCE [LARGE SCALE GENOMIC DNA]</scope>
    <source>
        <strain evidence="1 2">DSM 22024</strain>
    </source>
</reference>
<dbReference type="Proteomes" id="UP000198983">
    <property type="component" value="Chromosome I"/>
</dbReference>
<proteinExistence type="predicted"/>
<dbReference type="Pfam" id="PF07366">
    <property type="entry name" value="SnoaL"/>
    <property type="match status" value="1"/>
</dbReference>
<dbReference type="Gene3D" id="3.10.450.50">
    <property type="match status" value="1"/>
</dbReference>
<evidence type="ECO:0000313" key="1">
    <source>
        <dbReference type="EMBL" id="SDS15764.1"/>
    </source>
</evidence>
<dbReference type="RefSeq" id="WP_092652301.1">
    <property type="nucleotide sequence ID" value="NZ_LT629732.1"/>
</dbReference>
<sequence length="139" mass="15056">MNSLVRQILRLWDEPIVDWAAAETAFHAVYADPVVVNDVKLAVPDLVSRALALQETYEGRTTEVIESFEADGRIALAVRMRGRHVGALATPLGPVAPTGRMVEIRVIDLLTVSGGRVSAITTLSDELSLLRQLDAVALI</sequence>